<dbReference type="AlphaFoldDB" id="A0A8G2L8K3"/>
<reference evidence="3 4" key="1">
    <citation type="submission" date="2017-04" db="EMBL/GenBank/DDBJ databases">
        <authorList>
            <person name="Varghese N."/>
            <person name="Submissions S."/>
        </authorList>
    </citation>
    <scope>NUCLEOTIDE SEQUENCE [LARGE SCALE GENOMIC DNA]</scope>
    <source>
        <strain evidence="3 4">DSM 9789</strain>
    </source>
</reference>
<comment type="caution">
    <text evidence="3">The sequence shown here is derived from an EMBL/GenBank/DDBJ whole genome shotgun (WGS) entry which is preliminary data.</text>
</comment>
<dbReference type="Proteomes" id="UP000192315">
    <property type="component" value="Unassembled WGS sequence"/>
</dbReference>
<protein>
    <submittedName>
        <fullName evidence="3">PH domain-containing protein</fullName>
    </submittedName>
</protein>
<evidence type="ECO:0000259" key="2">
    <source>
        <dbReference type="Pfam" id="PF03703"/>
    </source>
</evidence>
<feature type="transmembrane region" description="Helical" evidence="1">
    <location>
        <begin position="7"/>
        <end position="24"/>
    </location>
</feature>
<dbReference type="InterPro" id="IPR005182">
    <property type="entry name" value="YdbS-like_PH"/>
</dbReference>
<sequence length="130" mass="15617">MIEKTLIKITILVLIFSLFLEISYKNILNYLIFLGIVYLSAAFYLLYKMSVKVDLNDDFLYIRNFFRSRQIKYKNIDEIFTNSGFLQRRFGLMSIYIITRSGNYLIKDIPDSERIFKEIEEKIRESKPQE</sequence>
<keyword evidence="4" id="KW-1185">Reference proteome</keyword>
<gene>
    <name evidence="3" type="ORF">SAMN02745355_1510</name>
</gene>
<proteinExistence type="predicted"/>
<evidence type="ECO:0000256" key="1">
    <source>
        <dbReference type="SAM" id="Phobius"/>
    </source>
</evidence>
<feature type="domain" description="YdbS-like PH" evidence="2">
    <location>
        <begin position="67"/>
        <end position="113"/>
    </location>
</feature>
<dbReference type="Pfam" id="PF03703">
    <property type="entry name" value="bPH_2"/>
    <property type="match status" value="1"/>
</dbReference>
<evidence type="ECO:0000313" key="3">
    <source>
        <dbReference type="EMBL" id="SMD31559.1"/>
    </source>
</evidence>
<dbReference type="EMBL" id="FWYE01000005">
    <property type="protein sequence ID" value="SMD31559.1"/>
    <property type="molecule type" value="Genomic_DNA"/>
</dbReference>
<name>A0A8G2L8K3_PICTO</name>
<evidence type="ECO:0000313" key="4">
    <source>
        <dbReference type="Proteomes" id="UP000192315"/>
    </source>
</evidence>
<feature type="transmembrane region" description="Helical" evidence="1">
    <location>
        <begin position="30"/>
        <end position="47"/>
    </location>
</feature>
<organism evidence="3 4">
    <name type="scientific">Picrophilus torridus (strain ATCC 700027 / DSM 9790 / JCM 10055 / NBRC 100828 / KAW 2/3)</name>
    <dbReference type="NCBI Taxonomy" id="1122961"/>
    <lineage>
        <taxon>Archaea</taxon>
        <taxon>Methanobacteriati</taxon>
        <taxon>Thermoplasmatota</taxon>
        <taxon>Thermoplasmata</taxon>
        <taxon>Thermoplasmatales</taxon>
        <taxon>Picrophilaceae</taxon>
        <taxon>Picrophilus</taxon>
    </lineage>
</organism>
<keyword evidence="1" id="KW-0812">Transmembrane</keyword>
<accession>A0A8G2L8K3</accession>
<keyword evidence="1" id="KW-0472">Membrane</keyword>
<keyword evidence="1" id="KW-1133">Transmembrane helix</keyword>